<sequence length="74" mass="8365">MGYVLRVRFASFFIGAATASFAALYILHNDYKLAHQSFNQQMKDIHESLDSRISSLEKLKQSETSHQVEATDAT</sequence>
<accession>A0A6A4PQW1</accession>
<keyword evidence="3" id="KW-1185">Reference proteome</keyword>
<dbReference type="Proteomes" id="UP000447434">
    <property type="component" value="Chromosome 11"/>
</dbReference>
<evidence type="ECO:0000256" key="1">
    <source>
        <dbReference type="SAM" id="Phobius"/>
    </source>
</evidence>
<reference evidence="3" key="1">
    <citation type="journal article" date="2020" name="Nat. Commun.">
        <title>Genome sequence of the cluster root forming white lupin.</title>
        <authorList>
            <person name="Hufnagel B."/>
            <person name="Marques A."/>
            <person name="Soriano A."/>
            <person name="Marques L."/>
            <person name="Divol F."/>
            <person name="Doumas P."/>
            <person name="Sallet E."/>
            <person name="Mancinotti D."/>
            <person name="Carrere S."/>
            <person name="Marande W."/>
            <person name="Arribat S."/>
            <person name="Keller J."/>
            <person name="Huneau C."/>
            <person name="Blein T."/>
            <person name="Aime D."/>
            <person name="Laguerre M."/>
            <person name="Taylor J."/>
            <person name="Schubert V."/>
            <person name="Nelson M."/>
            <person name="Geu-Flores F."/>
            <person name="Crespi M."/>
            <person name="Gallardo-Guerrero K."/>
            <person name="Delaux P.-M."/>
            <person name="Salse J."/>
            <person name="Berges H."/>
            <person name="Guyot R."/>
            <person name="Gouzy J."/>
            <person name="Peret B."/>
        </authorList>
    </citation>
    <scope>NUCLEOTIDE SEQUENCE [LARGE SCALE GENOMIC DNA]</scope>
    <source>
        <strain evidence="3">cv. Amiga</strain>
    </source>
</reference>
<dbReference type="AlphaFoldDB" id="A0A6A4PQW1"/>
<name>A0A6A4PQW1_LUPAL</name>
<keyword evidence="1" id="KW-1133">Transmembrane helix</keyword>
<evidence type="ECO:0000313" key="3">
    <source>
        <dbReference type="Proteomes" id="UP000447434"/>
    </source>
</evidence>
<evidence type="ECO:0000313" key="2">
    <source>
        <dbReference type="EMBL" id="KAE9604055.1"/>
    </source>
</evidence>
<dbReference type="OrthoDB" id="1911459at2759"/>
<gene>
    <name evidence="2" type="ORF">Lalb_Chr11g0067291</name>
</gene>
<feature type="transmembrane region" description="Helical" evidence="1">
    <location>
        <begin position="6"/>
        <end position="27"/>
    </location>
</feature>
<dbReference type="PANTHER" id="PTHR34970:SF2">
    <property type="entry name" value="ABC TRANSPORTER A FAMILY PROTEIN"/>
    <property type="match status" value="1"/>
</dbReference>
<protein>
    <submittedName>
        <fullName evidence="2">Uncharacterized protein</fullName>
    </submittedName>
</protein>
<organism evidence="2 3">
    <name type="scientific">Lupinus albus</name>
    <name type="common">White lupine</name>
    <name type="synonym">Lupinus termis</name>
    <dbReference type="NCBI Taxonomy" id="3870"/>
    <lineage>
        <taxon>Eukaryota</taxon>
        <taxon>Viridiplantae</taxon>
        <taxon>Streptophyta</taxon>
        <taxon>Embryophyta</taxon>
        <taxon>Tracheophyta</taxon>
        <taxon>Spermatophyta</taxon>
        <taxon>Magnoliopsida</taxon>
        <taxon>eudicotyledons</taxon>
        <taxon>Gunneridae</taxon>
        <taxon>Pentapetalae</taxon>
        <taxon>rosids</taxon>
        <taxon>fabids</taxon>
        <taxon>Fabales</taxon>
        <taxon>Fabaceae</taxon>
        <taxon>Papilionoideae</taxon>
        <taxon>50 kb inversion clade</taxon>
        <taxon>genistoids sensu lato</taxon>
        <taxon>core genistoids</taxon>
        <taxon>Genisteae</taxon>
        <taxon>Lupinus</taxon>
    </lineage>
</organism>
<dbReference type="EMBL" id="WOCE01000011">
    <property type="protein sequence ID" value="KAE9604055.1"/>
    <property type="molecule type" value="Genomic_DNA"/>
</dbReference>
<keyword evidence="1" id="KW-0812">Transmembrane</keyword>
<proteinExistence type="predicted"/>
<comment type="caution">
    <text evidence="2">The sequence shown here is derived from an EMBL/GenBank/DDBJ whole genome shotgun (WGS) entry which is preliminary data.</text>
</comment>
<keyword evidence="1" id="KW-0472">Membrane</keyword>
<dbReference type="PANTHER" id="PTHR34970">
    <property type="entry name" value="ABC TRANSPORTER A FAMILY PROTEIN"/>
    <property type="match status" value="1"/>
</dbReference>